<evidence type="ECO:0000313" key="2">
    <source>
        <dbReference type="Proteomes" id="UP000029095"/>
    </source>
</evidence>
<reference evidence="1 2" key="1">
    <citation type="submission" date="2014-05" db="EMBL/GenBank/DDBJ databases">
        <title>Complete genome sequence of the Streptomyces mutabilis TRM45540.</title>
        <authorList>
            <person name="Luo X."/>
            <person name="Zhang L."/>
        </authorList>
    </citation>
    <scope>NUCLEOTIDE SEQUENCE [LARGE SCALE GENOMIC DNA]</scope>
    <source>
        <strain evidence="1 2">TRM45540</strain>
    </source>
</reference>
<gene>
    <name evidence="1" type="ORF">FM21_00045</name>
</gene>
<accession>A0A086MQF9</accession>
<proteinExistence type="predicted"/>
<keyword evidence="2" id="KW-1185">Reference proteome</keyword>
<evidence type="ECO:0008006" key="3">
    <source>
        <dbReference type="Google" id="ProtNLM"/>
    </source>
</evidence>
<dbReference type="SUPFAM" id="SSF53706">
    <property type="entry name" value="Formate dehydrogenase/DMSO reductase, domains 1-3"/>
    <property type="match status" value="1"/>
</dbReference>
<organism evidence="1 2">
    <name type="scientific">Streptomyces mutabilis</name>
    <dbReference type="NCBI Taxonomy" id="67332"/>
    <lineage>
        <taxon>Bacteria</taxon>
        <taxon>Bacillati</taxon>
        <taxon>Actinomycetota</taxon>
        <taxon>Actinomycetes</taxon>
        <taxon>Kitasatosporales</taxon>
        <taxon>Streptomycetaceae</taxon>
        <taxon>Streptomyces</taxon>
    </lineage>
</organism>
<sequence>MVERPGLDHYEPIGWDEALGMLADELRALDSPNETLFYTSGRRNNDAAFLLQLFARPSARATCRTVPPCVTSRAGPL</sequence>
<protein>
    <recommendedName>
        <fullName evidence="3">Molybdopterin oxidoreductase domain-containing protein</fullName>
    </recommendedName>
</protein>
<comment type="caution">
    <text evidence="1">The sequence shown here is derived from an EMBL/GenBank/DDBJ whole genome shotgun (WGS) entry which is preliminary data.</text>
</comment>
<evidence type="ECO:0000313" key="1">
    <source>
        <dbReference type="EMBL" id="KFG71127.1"/>
    </source>
</evidence>
<name>A0A086MQF9_9ACTN</name>
<dbReference type="AlphaFoldDB" id="A0A086MQF9"/>
<dbReference type="HOGENOM" id="CLU_2636583_0_0_11"/>
<dbReference type="STRING" id="1915400.FM21_00045"/>
<dbReference type="EMBL" id="JNFQ01000014">
    <property type="protein sequence ID" value="KFG71127.1"/>
    <property type="molecule type" value="Genomic_DNA"/>
</dbReference>
<dbReference type="Proteomes" id="UP000029095">
    <property type="component" value="Unassembled WGS sequence"/>
</dbReference>